<reference evidence="1" key="2">
    <citation type="submission" date="2020-11" db="EMBL/GenBank/DDBJ databases">
        <authorList>
            <person name="McCartney M.A."/>
            <person name="Auch B."/>
            <person name="Kono T."/>
            <person name="Mallez S."/>
            <person name="Becker A."/>
            <person name="Gohl D.M."/>
            <person name="Silverstein K.A.T."/>
            <person name="Koren S."/>
            <person name="Bechman K.B."/>
            <person name="Herman A."/>
            <person name="Abrahante J.E."/>
            <person name="Garbe J."/>
        </authorList>
    </citation>
    <scope>NUCLEOTIDE SEQUENCE</scope>
    <source>
        <strain evidence="1">Duluth1</strain>
        <tissue evidence="1">Whole animal</tissue>
    </source>
</reference>
<sequence>MQGPADQKLQTLTTIVYWVAKERLEEAKARNKLPTPSRGQTRIDKLRRELSVKATIQRVHRRNVAAYLN</sequence>
<proteinExistence type="predicted"/>
<evidence type="ECO:0000313" key="2">
    <source>
        <dbReference type="Proteomes" id="UP000828390"/>
    </source>
</evidence>
<dbReference type="Proteomes" id="UP000828390">
    <property type="component" value="Unassembled WGS sequence"/>
</dbReference>
<keyword evidence="2" id="KW-1185">Reference proteome</keyword>
<gene>
    <name evidence="1" type="ORF">DPMN_083229</name>
</gene>
<evidence type="ECO:0000313" key="1">
    <source>
        <dbReference type="EMBL" id="KAH3695770.1"/>
    </source>
</evidence>
<dbReference type="EMBL" id="JAIWYP010000016">
    <property type="protein sequence ID" value="KAH3695770.1"/>
    <property type="molecule type" value="Genomic_DNA"/>
</dbReference>
<comment type="caution">
    <text evidence="1">The sequence shown here is derived from an EMBL/GenBank/DDBJ whole genome shotgun (WGS) entry which is preliminary data.</text>
</comment>
<reference evidence="1" key="1">
    <citation type="journal article" date="2019" name="bioRxiv">
        <title>The Genome of the Zebra Mussel, Dreissena polymorpha: A Resource for Invasive Species Research.</title>
        <authorList>
            <person name="McCartney M.A."/>
            <person name="Auch B."/>
            <person name="Kono T."/>
            <person name="Mallez S."/>
            <person name="Zhang Y."/>
            <person name="Obille A."/>
            <person name="Becker A."/>
            <person name="Abrahante J.E."/>
            <person name="Garbe J."/>
            <person name="Badalamenti J.P."/>
            <person name="Herman A."/>
            <person name="Mangelson H."/>
            <person name="Liachko I."/>
            <person name="Sullivan S."/>
            <person name="Sone E.D."/>
            <person name="Koren S."/>
            <person name="Silverstein K.A.T."/>
            <person name="Beckman K.B."/>
            <person name="Gohl D.M."/>
        </authorList>
    </citation>
    <scope>NUCLEOTIDE SEQUENCE</scope>
    <source>
        <strain evidence="1">Duluth1</strain>
        <tissue evidence="1">Whole animal</tissue>
    </source>
</reference>
<dbReference type="AlphaFoldDB" id="A0A9D4BHI1"/>
<protein>
    <submittedName>
        <fullName evidence="1">Uncharacterized protein</fullName>
    </submittedName>
</protein>
<name>A0A9D4BHI1_DREPO</name>
<organism evidence="1 2">
    <name type="scientific">Dreissena polymorpha</name>
    <name type="common">Zebra mussel</name>
    <name type="synonym">Mytilus polymorpha</name>
    <dbReference type="NCBI Taxonomy" id="45954"/>
    <lineage>
        <taxon>Eukaryota</taxon>
        <taxon>Metazoa</taxon>
        <taxon>Spiralia</taxon>
        <taxon>Lophotrochozoa</taxon>
        <taxon>Mollusca</taxon>
        <taxon>Bivalvia</taxon>
        <taxon>Autobranchia</taxon>
        <taxon>Heteroconchia</taxon>
        <taxon>Euheterodonta</taxon>
        <taxon>Imparidentia</taxon>
        <taxon>Neoheterodontei</taxon>
        <taxon>Myida</taxon>
        <taxon>Dreissenoidea</taxon>
        <taxon>Dreissenidae</taxon>
        <taxon>Dreissena</taxon>
    </lineage>
</organism>
<accession>A0A9D4BHI1</accession>